<reference evidence="2 3" key="1">
    <citation type="journal article" date="2021" name="BMC Biol.">
        <title>Horizontally acquired antibacterial genes associated with adaptive radiation of ladybird beetles.</title>
        <authorList>
            <person name="Li H.S."/>
            <person name="Tang X.F."/>
            <person name="Huang Y.H."/>
            <person name="Xu Z.Y."/>
            <person name="Chen M.L."/>
            <person name="Du X.Y."/>
            <person name="Qiu B.Y."/>
            <person name="Chen P.T."/>
            <person name="Zhang W."/>
            <person name="Slipinski A."/>
            <person name="Escalona H.E."/>
            <person name="Waterhouse R.M."/>
            <person name="Zwick A."/>
            <person name="Pang H."/>
        </authorList>
    </citation>
    <scope>NUCLEOTIDE SEQUENCE [LARGE SCALE GENOMIC DNA]</scope>
    <source>
        <strain evidence="2">SYSU2018</strain>
    </source>
</reference>
<dbReference type="Proteomes" id="UP001516400">
    <property type="component" value="Unassembled WGS sequence"/>
</dbReference>
<keyword evidence="3" id="KW-1185">Reference proteome</keyword>
<evidence type="ECO:0000313" key="2">
    <source>
        <dbReference type="EMBL" id="KAL3277883.1"/>
    </source>
</evidence>
<accession>A0ABD2NGT8</accession>
<feature type="compositionally biased region" description="Basic and acidic residues" evidence="1">
    <location>
        <begin position="51"/>
        <end position="64"/>
    </location>
</feature>
<feature type="compositionally biased region" description="Basic and acidic residues" evidence="1">
    <location>
        <begin position="100"/>
        <end position="109"/>
    </location>
</feature>
<proteinExistence type="predicted"/>
<sequence length="109" mass="12258">MQYHSRNIRSKGRIFSNNSTNEKYRKAVFVSGVLQFCDEFLKVSRDGIFKDQAENSDNDGHSDSEVLALTTPSSRLTRNIESPSSSTGRVNDESPSVVDNRLELENENS</sequence>
<evidence type="ECO:0000256" key="1">
    <source>
        <dbReference type="SAM" id="MobiDB-lite"/>
    </source>
</evidence>
<feature type="region of interest" description="Disordered" evidence="1">
    <location>
        <begin position="51"/>
        <end position="109"/>
    </location>
</feature>
<feature type="compositionally biased region" description="Polar residues" evidence="1">
    <location>
        <begin position="70"/>
        <end position="89"/>
    </location>
</feature>
<comment type="caution">
    <text evidence="2">The sequence shown here is derived from an EMBL/GenBank/DDBJ whole genome shotgun (WGS) entry which is preliminary data.</text>
</comment>
<dbReference type="AlphaFoldDB" id="A0ABD2NGT8"/>
<dbReference type="EMBL" id="JABFTP020000103">
    <property type="protein sequence ID" value="KAL3277883.1"/>
    <property type="molecule type" value="Genomic_DNA"/>
</dbReference>
<name>A0ABD2NGT8_9CUCU</name>
<protein>
    <submittedName>
        <fullName evidence="2">Uncharacterized protein</fullName>
    </submittedName>
</protein>
<gene>
    <name evidence="2" type="ORF">HHI36_013224</name>
</gene>
<organism evidence="2 3">
    <name type="scientific">Cryptolaemus montrouzieri</name>
    <dbReference type="NCBI Taxonomy" id="559131"/>
    <lineage>
        <taxon>Eukaryota</taxon>
        <taxon>Metazoa</taxon>
        <taxon>Ecdysozoa</taxon>
        <taxon>Arthropoda</taxon>
        <taxon>Hexapoda</taxon>
        <taxon>Insecta</taxon>
        <taxon>Pterygota</taxon>
        <taxon>Neoptera</taxon>
        <taxon>Endopterygota</taxon>
        <taxon>Coleoptera</taxon>
        <taxon>Polyphaga</taxon>
        <taxon>Cucujiformia</taxon>
        <taxon>Coccinelloidea</taxon>
        <taxon>Coccinellidae</taxon>
        <taxon>Scymninae</taxon>
        <taxon>Scymnini</taxon>
        <taxon>Cryptolaemus</taxon>
    </lineage>
</organism>
<evidence type="ECO:0000313" key="3">
    <source>
        <dbReference type="Proteomes" id="UP001516400"/>
    </source>
</evidence>